<dbReference type="Proteomes" id="UP000738349">
    <property type="component" value="Unassembled WGS sequence"/>
</dbReference>
<dbReference type="PANTHER" id="PTHR10039">
    <property type="entry name" value="AMELOGENIN"/>
    <property type="match status" value="1"/>
</dbReference>
<evidence type="ECO:0000259" key="3">
    <source>
        <dbReference type="PROSITE" id="PS50837"/>
    </source>
</evidence>
<dbReference type="InterPro" id="IPR002110">
    <property type="entry name" value="Ankyrin_rpt"/>
</dbReference>
<dbReference type="AlphaFoldDB" id="A0A9P9DTB1"/>
<dbReference type="Pfam" id="PF24883">
    <property type="entry name" value="NPHP3_N"/>
    <property type="match status" value="1"/>
</dbReference>
<feature type="repeat" description="ANK" evidence="2">
    <location>
        <begin position="805"/>
        <end position="837"/>
    </location>
</feature>
<proteinExistence type="predicted"/>
<dbReference type="PROSITE" id="PS50297">
    <property type="entry name" value="ANK_REP_REGION"/>
    <property type="match status" value="2"/>
</dbReference>
<sequence length="886" mass="99552">MEPIGFAVGIAGLAGLFSSCLEVVEKVNSYRSFGSDSHILDAQFKSEKLRFEQWGRVVGLGQGKLSGDHHPALDDPETFSAVNNHLWIIQDICRADDAPSQRVLGGTGLAQDALIPAGKDRTSYNAPSESKRRKLAWALWRKGERTDQVKLFGGLVQQLHNLVPPGGMLGMRPAHGATAVDNSAPVRQQENFPGGGNWPAELRQILARLEGEIQAETRRELHAWLFGRHSPNERYDDSIQKRLDGTCNWILCRPSFLRWMSLDFPAEAAKLLWIHGPAGFGKTILCARVIEHLSTTLATPVAYFFFSSDFESRGDPFTAIRSWISQVMSSDAGAFDLVRQRWEDQQEQVATRATVVKLFRDLLLAIPGCTFVLDGLDECTSMDEHRMGAGSESIARFLETVKQAVADTTTRIMIVSRDESEIRDALMGDTSEEVVEYKISHEDVRTDTVSYSKDIVRRKLFNKSEDIKSDISQRMADRCEGQFLWLKLQEDHLRRGLNKKQLQVAVATTPKGLGRLYERYWERMAGFEERERSRAFSLLRWAAFALRPLTICEITEAVLINEECNDFPTDELPDSIDEDYIDTEILGLCGTLLEVRSSSSEPSVGLRTLHLTHFSVKQYILRNILAQEMPLLANESLRASNEAIESSRLAQLCLRYINFRHVWQGAPQEQMGPLGMLRDYAAASWYHHATSGVSNDADMIRLTNEFFDETNPNWDAWRRWFELNDEELKKREGVSESKPPSPLYYASRLGFTSTTIYLIKDRKCDINEKSSAGRTALVAGSAKGNVTIVRTLLDAEADVMVLDDNGATSLHFASRNGHVDVVKVLLEKGADVTAAAKNGATPLHLASQNGHVDVLRCFSRREPTLWLRPRTDGRRLLKHHKMGTSI</sequence>
<protein>
    <recommendedName>
        <fullName evidence="3">NACHT domain-containing protein</fullName>
    </recommendedName>
</protein>
<dbReference type="Gene3D" id="1.25.40.20">
    <property type="entry name" value="Ankyrin repeat-containing domain"/>
    <property type="match status" value="1"/>
</dbReference>
<keyword evidence="5" id="KW-1185">Reference proteome</keyword>
<dbReference type="InterPro" id="IPR027417">
    <property type="entry name" value="P-loop_NTPase"/>
</dbReference>
<dbReference type="EMBL" id="JAGMUV010000021">
    <property type="protein sequence ID" value="KAH7124632.1"/>
    <property type="molecule type" value="Genomic_DNA"/>
</dbReference>
<dbReference type="Pfam" id="PF12796">
    <property type="entry name" value="Ank_2"/>
    <property type="match status" value="1"/>
</dbReference>
<keyword evidence="1" id="KW-0677">Repeat</keyword>
<dbReference type="SUPFAM" id="SSF48403">
    <property type="entry name" value="Ankyrin repeat"/>
    <property type="match status" value="1"/>
</dbReference>
<feature type="domain" description="NACHT" evidence="3">
    <location>
        <begin position="270"/>
        <end position="378"/>
    </location>
</feature>
<dbReference type="OrthoDB" id="539213at2759"/>
<gene>
    <name evidence="4" type="ORF">EDB81DRAFT_209915</name>
</gene>
<dbReference type="InterPro" id="IPR056884">
    <property type="entry name" value="NPHP3-like_N"/>
</dbReference>
<dbReference type="InterPro" id="IPR029498">
    <property type="entry name" value="HeLo_dom"/>
</dbReference>
<dbReference type="PANTHER" id="PTHR10039:SF16">
    <property type="entry name" value="GPI INOSITOL-DEACYLASE"/>
    <property type="match status" value="1"/>
</dbReference>
<accession>A0A9P9DTB1</accession>
<comment type="caution">
    <text evidence="4">The sequence shown here is derived from an EMBL/GenBank/DDBJ whole genome shotgun (WGS) entry which is preliminary data.</text>
</comment>
<dbReference type="PROSITE" id="PS50088">
    <property type="entry name" value="ANK_REPEAT"/>
    <property type="match status" value="3"/>
</dbReference>
<dbReference type="PROSITE" id="PS50837">
    <property type="entry name" value="NACHT"/>
    <property type="match status" value="1"/>
</dbReference>
<organism evidence="4 5">
    <name type="scientific">Dactylonectria macrodidyma</name>
    <dbReference type="NCBI Taxonomy" id="307937"/>
    <lineage>
        <taxon>Eukaryota</taxon>
        <taxon>Fungi</taxon>
        <taxon>Dikarya</taxon>
        <taxon>Ascomycota</taxon>
        <taxon>Pezizomycotina</taxon>
        <taxon>Sordariomycetes</taxon>
        <taxon>Hypocreomycetidae</taxon>
        <taxon>Hypocreales</taxon>
        <taxon>Nectriaceae</taxon>
        <taxon>Dactylonectria</taxon>
    </lineage>
</organism>
<dbReference type="SMART" id="SM00248">
    <property type="entry name" value="ANK"/>
    <property type="match status" value="4"/>
</dbReference>
<evidence type="ECO:0000313" key="5">
    <source>
        <dbReference type="Proteomes" id="UP000738349"/>
    </source>
</evidence>
<dbReference type="Gene3D" id="1.20.120.1020">
    <property type="entry name" value="Prion-inhibition and propagation, HeLo domain"/>
    <property type="match status" value="1"/>
</dbReference>
<evidence type="ECO:0000256" key="1">
    <source>
        <dbReference type="ARBA" id="ARBA00022737"/>
    </source>
</evidence>
<feature type="repeat" description="ANK" evidence="2">
    <location>
        <begin position="772"/>
        <end position="804"/>
    </location>
</feature>
<name>A0A9P9DTB1_9HYPO</name>
<dbReference type="InterPro" id="IPR007111">
    <property type="entry name" value="NACHT_NTPase"/>
</dbReference>
<dbReference type="InterPro" id="IPR038305">
    <property type="entry name" value="HeLo_sf"/>
</dbReference>
<dbReference type="Gene3D" id="3.40.50.300">
    <property type="entry name" value="P-loop containing nucleotide triphosphate hydrolases"/>
    <property type="match status" value="1"/>
</dbReference>
<dbReference type="SUPFAM" id="SSF52540">
    <property type="entry name" value="P-loop containing nucleoside triphosphate hydrolases"/>
    <property type="match status" value="1"/>
</dbReference>
<feature type="repeat" description="ANK" evidence="2">
    <location>
        <begin position="838"/>
        <end position="856"/>
    </location>
</feature>
<dbReference type="InterPro" id="IPR036770">
    <property type="entry name" value="Ankyrin_rpt-contain_sf"/>
</dbReference>
<reference evidence="4" key="1">
    <citation type="journal article" date="2021" name="Nat. Commun.">
        <title>Genetic determinants of endophytism in the Arabidopsis root mycobiome.</title>
        <authorList>
            <person name="Mesny F."/>
            <person name="Miyauchi S."/>
            <person name="Thiergart T."/>
            <person name="Pickel B."/>
            <person name="Atanasova L."/>
            <person name="Karlsson M."/>
            <person name="Huettel B."/>
            <person name="Barry K.W."/>
            <person name="Haridas S."/>
            <person name="Chen C."/>
            <person name="Bauer D."/>
            <person name="Andreopoulos W."/>
            <person name="Pangilinan J."/>
            <person name="LaButti K."/>
            <person name="Riley R."/>
            <person name="Lipzen A."/>
            <person name="Clum A."/>
            <person name="Drula E."/>
            <person name="Henrissat B."/>
            <person name="Kohler A."/>
            <person name="Grigoriev I.V."/>
            <person name="Martin F.M."/>
            <person name="Hacquard S."/>
        </authorList>
    </citation>
    <scope>NUCLEOTIDE SEQUENCE</scope>
    <source>
        <strain evidence="4">MPI-CAGE-AT-0147</strain>
    </source>
</reference>
<keyword evidence="2" id="KW-0040">ANK repeat</keyword>
<dbReference type="Pfam" id="PF14479">
    <property type="entry name" value="HeLo"/>
    <property type="match status" value="1"/>
</dbReference>
<evidence type="ECO:0000256" key="2">
    <source>
        <dbReference type="PROSITE-ProRule" id="PRU00023"/>
    </source>
</evidence>
<evidence type="ECO:0000313" key="4">
    <source>
        <dbReference type="EMBL" id="KAH7124632.1"/>
    </source>
</evidence>